<dbReference type="InterPro" id="IPR048362">
    <property type="entry name" value="PARG_helical"/>
</dbReference>
<dbReference type="PANTHER" id="PTHR12837">
    <property type="entry name" value="POLY ADP-RIBOSE GLYCOHYDROLASE"/>
    <property type="match status" value="1"/>
</dbReference>
<evidence type="ECO:0000256" key="3">
    <source>
        <dbReference type="ARBA" id="ARBA00022801"/>
    </source>
</evidence>
<comment type="caution">
    <text evidence="8">The sequence shown here is derived from an EMBL/GenBank/DDBJ whole genome shotgun (WGS) entry which is preliminary data.</text>
</comment>
<feature type="active site" evidence="4">
    <location>
        <position position="397"/>
    </location>
</feature>
<comment type="similarity">
    <text evidence="1">Belongs to the poly(ADP-ribose) glycohydrolase family.</text>
</comment>
<dbReference type="Pfam" id="PF05028">
    <property type="entry name" value="PARG_cat_C"/>
    <property type="match status" value="1"/>
</dbReference>
<keyword evidence="3" id="KW-0378">Hydrolase</keyword>
<dbReference type="GO" id="GO:0005737">
    <property type="term" value="C:cytoplasm"/>
    <property type="evidence" value="ECO:0007669"/>
    <property type="project" value="TreeGrafter"/>
</dbReference>
<name>A0A8J2RX79_9CRUS</name>
<dbReference type="Pfam" id="PF20811">
    <property type="entry name" value="PARG_cat_N"/>
    <property type="match status" value="1"/>
</dbReference>
<dbReference type="GO" id="GO:0005975">
    <property type="term" value="P:carbohydrate metabolic process"/>
    <property type="evidence" value="ECO:0007669"/>
    <property type="project" value="InterPro"/>
</dbReference>
<organism evidence="8 9">
    <name type="scientific">Daphnia galeata</name>
    <dbReference type="NCBI Taxonomy" id="27404"/>
    <lineage>
        <taxon>Eukaryota</taxon>
        <taxon>Metazoa</taxon>
        <taxon>Ecdysozoa</taxon>
        <taxon>Arthropoda</taxon>
        <taxon>Crustacea</taxon>
        <taxon>Branchiopoda</taxon>
        <taxon>Diplostraca</taxon>
        <taxon>Cladocera</taxon>
        <taxon>Anomopoda</taxon>
        <taxon>Daphniidae</taxon>
        <taxon>Daphnia</taxon>
    </lineage>
</organism>
<evidence type="ECO:0000256" key="5">
    <source>
        <dbReference type="PIRSR" id="PIRSR607724-2"/>
    </source>
</evidence>
<evidence type="ECO:0000256" key="2">
    <source>
        <dbReference type="ARBA" id="ARBA00012255"/>
    </source>
</evidence>
<proteinExistence type="inferred from homology"/>
<dbReference type="EMBL" id="CAKKLH010000224">
    <property type="protein sequence ID" value="CAH0106658.1"/>
    <property type="molecule type" value="Genomic_DNA"/>
</dbReference>
<reference evidence="8" key="1">
    <citation type="submission" date="2021-11" db="EMBL/GenBank/DDBJ databases">
        <authorList>
            <person name="Schell T."/>
        </authorList>
    </citation>
    <scope>NUCLEOTIDE SEQUENCE</scope>
    <source>
        <strain evidence="8">M5</strain>
    </source>
</reference>
<keyword evidence="9" id="KW-1185">Reference proteome</keyword>
<dbReference type="AlphaFoldDB" id="A0A8J2RX79"/>
<evidence type="ECO:0000259" key="7">
    <source>
        <dbReference type="Pfam" id="PF20811"/>
    </source>
</evidence>
<dbReference type="InterPro" id="IPR046372">
    <property type="entry name" value="PARG_cat_C"/>
</dbReference>
<feature type="domain" description="PARG helical" evidence="7">
    <location>
        <begin position="217"/>
        <end position="338"/>
    </location>
</feature>
<dbReference type="InterPro" id="IPR007724">
    <property type="entry name" value="Poly_GlycHdrlase"/>
</dbReference>
<dbReference type="GO" id="GO:0006282">
    <property type="term" value="P:regulation of DNA repair"/>
    <property type="evidence" value="ECO:0007669"/>
    <property type="project" value="InterPro"/>
</dbReference>
<feature type="binding site" evidence="5">
    <location>
        <position position="395"/>
    </location>
    <ligand>
        <name>substrate</name>
    </ligand>
</feature>
<sequence length="635" mass="71742">MNDVTSASPAKKKFRQMSIMDTMSKAGFSKSNAIEKSNADCTIDMEPDGCDIVIVEQSVITTADTTVLTSVLEEVTLAKTDISADKWRGKPLSEMYSLFNPECKQLLNIEPGRNHTVLFKVSTSYGFSTIPEPHPAKYNDKWDGEHVKMPCSPSNLYPINANGNSSLEQRWKLIKEAFEGKQISTSVELEKAILSYNSRYNHIWNFSRFHEFVDQVLSQNEKKRFFYHVLPGIIRLAMEVPERVTGTPTLLMRYKTQSLSMSQSQISSLLANAFLSTYPRRNTQKRQSEFSTYPDINFIKLFENKSRSTAVYEKLKCLLHYFDRVITEEPNGVVTFTRQVVNDSEFPNWATVSETFGGFYVSSEGTIEKEGTGLLQMDFANKFIGGGVLNWGCVQEEIRFVICPELIVACLFTEVMESNEALIITGCEQYSSHSGYGDTFRFEGDFVDRTPRDAYGRRLCQVVAIDAIPFNRKETQYKRDSVNRELRKAYAGFHCQRRIPLTAVATGNWGCGAFRGDPRLKCLIQLMAAAVTHRDVVYFTFGDNSLRDDVYSMYSLLVEKKVTVGNLHTMLCEYGQQIGDSRSPSLDLYGYLYALLDSMDSEDGATDCSSLSNTNNSALESDSKVDLDVVMDKDK</sequence>
<feature type="active site" evidence="4">
    <location>
        <position position="396"/>
    </location>
</feature>
<dbReference type="OrthoDB" id="1937899at2759"/>
<dbReference type="GO" id="GO:0004649">
    <property type="term" value="F:poly(ADP-ribose) glycohydrolase activity"/>
    <property type="evidence" value="ECO:0007669"/>
    <property type="project" value="UniProtKB-EC"/>
</dbReference>
<evidence type="ECO:0000313" key="8">
    <source>
        <dbReference type="EMBL" id="CAH0106658.1"/>
    </source>
</evidence>
<evidence type="ECO:0000256" key="1">
    <source>
        <dbReference type="ARBA" id="ARBA00009545"/>
    </source>
</evidence>
<feature type="domain" description="PARG catalytic Macro" evidence="6">
    <location>
        <begin position="347"/>
        <end position="547"/>
    </location>
</feature>
<dbReference type="GO" id="GO:0005634">
    <property type="term" value="C:nucleus"/>
    <property type="evidence" value="ECO:0007669"/>
    <property type="project" value="TreeGrafter"/>
</dbReference>
<feature type="active site" evidence="4">
    <location>
        <position position="378"/>
    </location>
</feature>
<dbReference type="EC" id="3.2.1.143" evidence="2"/>
<dbReference type="PANTHER" id="PTHR12837:SF15">
    <property type="entry name" value="POLY(ADP-RIBOSE) GLYCOHYDROLASE"/>
    <property type="match status" value="1"/>
</dbReference>
<dbReference type="GO" id="GO:1990966">
    <property type="term" value="P:ATP generation from poly-ADP-D-ribose"/>
    <property type="evidence" value="ECO:0007669"/>
    <property type="project" value="TreeGrafter"/>
</dbReference>
<dbReference type="GO" id="GO:0009225">
    <property type="term" value="P:nucleotide-sugar metabolic process"/>
    <property type="evidence" value="ECO:0007669"/>
    <property type="project" value="TreeGrafter"/>
</dbReference>
<dbReference type="Proteomes" id="UP000789390">
    <property type="component" value="Unassembled WGS sequence"/>
</dbReference>
<evidence type="ECO:0000313" key="9">
    <source>
        <dbReference type="Proteomes" id="UP000789390"/>
    </source>
</evidence>
<accession>A0A8J2RX79</accession>
<evidence type="ECO:0000256" key="4">
    <source>
        <dbReference type="PIRSR" id="PIRSR607724-1"/>
    </source>
</evidence>
<evidence type="ECO:0000259" key="6">
    <source>
        <dbReference type="Pfam" id="PF05028"/>
    </source>
</evidence>
<feature type="binding site" evidence="5">
    <location>
        <position position="436"/>
    </location>
    <ligand>
        <name>substrate</name>
    </ligand>
</feature>
<gene>
    <name evidence="8" type="ORF">DGAL_LOCUS9815</name>
</gene>
<feature type="binding site" evidence="5">
    <location>
        <position position="381"/>
    </location>
    <ligand>
        <name>substrate</name>
    </ligand>
</feature>
<protein>
    <recommendedName>
        <fullName evidence="2">poly(ADP-ribose) glycohydrolase</fullName>
        <ecNumber evidence="2">3.2.1.143</ecNumber>
    </recommendedName>
</protein>